<protein>
    <submittedName>
        <fullName evidence="2">Uncharacterized protein</fullName>
    </submittedName>
</protein>
<accession>A0ABW1SMP9</accession>
<organism evidence="2 3">
    <name type="scientific">Lactiplantibacillus nangangensis</name>
    <dbReference type="NCBI Taxonomy" id="2559917"/>
    <lineage>
        <taxon>Bacteria</taxon>
        <taxon>Bacillati</taxon>
        <taxon>Bacillota</taxon>
        <taxon>Bacilli</taxon>
        <taxon>Lactobacillales</taxon>
        <taxon>Lactobacillaceae</taxon>
        <taxon>Lactiplantibacillus</taxon>
    </lineage>
</organism>
<evidence type="ECO:0000256" key="1">
    <source>
        <dbReference type="SAM" id="MobiDB-lite"/>
    </source>
</evidence>
<feature type="compositionally biased region" description="Polar residues" evidence="1">
    <location>
        <begin position="51"/>
        <end position="60"/>
    </location>
</feature>
<comment type="caution">
    <text evidence="2">The sequence shown here is derived from an EMBL/GenBank/DDBJ whole genome shotgun (WGS) entry which is preliminary data.</text>
</comment>
<sequence>MQKLKAPTMAELYEKARRKTLLGGIIKPTTAELDQMLAERLKQNESEHQNKGTAQSGHEF</sequence>
<dbReference type="Proteomes" id="UP001596171">
    <property type="component" value="Unassembled WGS sequence"/>
</dbReference>
<reference evidence="3" key="1">
    <citation type="journal article" date="2019" name="Int. J. Syst. Evol. Microbiol.">
        <title>The Global Catalogue of Microorganisms (GCM) 10K type strain sequencing project: providing services to taxonomists for standard genome sequencing and annotation.</title>
        <authorList>
            <consortium name="The Broad Institute Genomics Platform"/>
            <consortium name="The Broad Institute Genome Sequencing Center for Infectious Disease"/>
            <person name="Wu L."/>
            <person name="Ma J."/>
        </authorList>
    </citation>
    <scope>NUCLEOTIDE SEQUENCE [LARGE SCALE GENOMIC DNA]</scope>
    <source>
        <strain evidence="3">CCM 8930</strain>
    </source>
</reference>
<proteinExistence type="predicted"/>
<name>A0ABW1SMP9_9LACO</name>
<feature type="compositionally biased region" description="Basic and acidic residues" evidence="1">
    <location>
        <begin position="41"/>
        <end position="50"/>
    </location>
</feature>
<gene>
    <name evidence="2" type="ORF">ACFP1L_13625</name>
</gene>
<dbReference type="RefSeq" id="WP_137615976.1">
    <property type="nucleotide sequence ID" value="NZ_BJDI01000005.1"/>
</dbReference>
<keyword evidence="3" id="KW-1185">Reference proteome</keyword>
<evidence type="ECO:0000313" key="3">
    <source>
        <dbReference type="Proteomes" id="UP001596171"/>
    </source>
</evidence>
<evidence type="ECO:0000313" key="2">
    <source>
        <dbReference type="EMBL" id="MFC6202907.1"/>
    </source>
</evidence>
<feature type="region of interest" description="Disordered" evidence="1">
    <location>
        <begin position="41"/>
        <end position="60"/>
    </location>
</feature>
<dbReference type="EMBL" id="JBHSSE010000028">
    <property type="protein sequence ID" value="MFC6202907.1"/>
    <property type="molecule type" value="Genomic_DNA"/>
</dbReference>